<evidence type="ECO:0008006" key="3">
    <source>
        <dbReference type="Google" id="ProtNLM"/>
    </source>
</evidence>
<proteinExistence type="predicted"/>
<dbReference type="EMBL" id="MT141823">
    <property type="protein sequence ID" value="QJA70819.1"/>
    <property type="molecule type" value="Genomic_DNA"/>
</dbReference>
<organism evidence="1">
    <name type="scientific">viral metagenome</name>
    <dbReference type="NCBI Taxonomy" id="1070528"/>
    <lineage>
        <taxon>unclassified sequences</taxon>
        <taxon>metagenomes</taxon>
        <taxon>organismal metagenomes</taxon>
    </lineage>
</organism>
<dbReference type="AlphaFoldDB" id="A0A6M3JKT5"/>
<evidence type="ECO:0000313" key="1">
    <source>
        <dbReference type="EMBL" id="QJA70819.1"/>
    </source>
</evidence>
<name>A0A6M3JKT5_9ZZZZ</name>
<evidence type="ECO:0000313" key="2">
    <source>
        <dbReference type="EMBL" id="QJA90902.1"/>
    </source>
</evidence>
<sequence>MRDPKRIKRICKILEKAWSLSPDQRLGQFLSNYVYGHRQDIFFLEDDEVEKLLNGLYKAIISTRSSKSTKKDTK</sequence>
<protein>
    <recommendedName>
        <fullName evidence="3">DUF1018 domain-containing protein</fullName>
    </recommendedName>
</protein>
<reference evidence="1" key="1">
    <citation type="submission" date="2020-03" db="EMBL/GenBank/DDBJ databases">
        <title>The deep terrestrial virosphere.</title>
        <authorList>
            <person name="Holmfeldt K."/>
            <person name="Nilsson E."/>
            <person name="Simone D."/>
            <person name="Lopez-Fernandez M."/>
            <person name="Wu X."/>
            <person name="de Brujin I."/>
            <person name="Lundin D."/>
            <person name="Andersson A."/>
            <person name="Bertilsson S."/>
            <person name="Dopson M."/>
        </authorList>
    </citation>
    <scope>NUCLEOTIDE SEQUENCE</scope>
    <source>
        <strain evidence="1">MM415A03550</strain>
        <strain evidence="2">MM415B03522</strain>
    </source>
</reference>
<gene>
    <name evidence="1" type="ORF">MM415A03550_0009</name>
    <name evidence="2" type="ORF">MM415B03522_0016</name>
</gene>
<dbReference type="EMBL" id="MT142946">
    <property type="protein sequence ID" value="QJA90902.1"/>
    <property type="molecule type" value="Genomic_DNA"/>
</dbReference>
<accession>A0A6M3JKT5</accession>